<organism evidence="2 3">
    <name type="scientific">Plesiocystis pacifica SIR-1</name>
    <dbReference type="NCBI Taxonomy" id="391625"/>
    <lineage>
        <taxon>Bacteria</taxon>
        <taxon>Pseudomonadati</taxon>
        <taxon>Myxococcota</taxon>
        <taxon>Polyangia</taxon>
        <taxon>Nannocystales</taxon>
        <taxon>Nannocystaceae</taxon>
        <taxon>Plesiocystis</taxon>
    </lineage>
</organism>
<accession>A6G457</accession>
<dbReference type="InterPro" id="IPR013656">
    <property type="entry name" value="PAS_4"/>
</dbReference>
<dbReference type="Proteomes" id="UP000005801">
    <property type="component" value="Unassembled WGS sequence"/>
</dbReference>
<dbReference type="eggNOG" id="COG1366">
    <property type="taxonomic scope" value="Bacteria"/>
</dbReference>
<dbReference type="SUPFAM" id="SSF52091">
    <property type="entry name" value="SpoIIaa-like"/>
    <property type="match status" value="1"/>
</dbReference>
<dbReference type="InterPro" id="IPR002645">
    <property type="entry name" value="STAS_dom"/>
</dbReference>
<dbReference type="CDD" id="cd07041">
    <property type="entry name" value="STAS_RsbR_RsbS_like"/>
    <property type="match status" value="1"/>
</dbReference>
<dbReference type="Gene3D" id="3.30.450.20">
    <property type="entry name" value="PAS domain"/>
    <property type="match status" value="1"/>
</dbReference>
<feature type="domain" description="STAS" evidence="1">
    <location>
        <begin position="262"/>
        <end position="373"/>
    </location>
</feature>
<name>A6G457_9BACT</name>
<dbReference type="Pfam" id="PF01740">
    <property type="entry name" value="STAS"/>
    <property type="match status" value="1"/>
</dbReference>
<dbReference type="PANTHER" id="PTHR33745">
    <property type="entry name" value="RSBT ANTAGONIST PROTEIN RSBS-RELATED"/>
    <property type="match status" value="1"/>
</dbReference>
<dbReference type="InterPro" id="IPR036513">
    <property type="entry name" value="STAS_dom_sf"/>
</dbReference>
<reference evidence="2 3" key="1">
    <citation type="submission" date="2007-06" db="EMBL/GenBank/DDBJ databases">
        <authorList>
            <person name="Shimkets L."/>
            <person name="Ferriera S."/>
            <person name="Johnson J."/>
            <person name="Kravitz S."/>
            <person name="Beeson K."/>
            <person name="Sutton G."/>
            <person name="Rogers Y.-H."/>
            <person name="Friedman R."/>
            <person name="Frazier M."/>
            <person name="Venter J.C."/>
        </authorList>
    </citation>
    <scope>NUCLEOTIDE SEQUENCE [LARGE SCALE GENOMIC DNA]</scope>
    <source>
        <strain evidence="2 3">SIR-1</strain>
    </source>
</reference>
<dbReference type="AlphaFoldDB" id="A6G457"/>
<dbReference type="Gene3D" id="3.30.750.24">
    <property type="entry name" value="STAS domain"/>
    <property type="match status" value="1"/>
</dbReference>
<evidence type="ECO:0000313" key="2">
    <source>
        <dbReference type="EMBL" id="EDM79380.1"/>
    </source>
</evidence>
<dbReference type="EMBL" id="ABCS01000020">
    <property type="protein sequence ID" value="EDM79380.1"/>
    <property type="molecule type" value="Genomic_DNA"/>
</dbReference>
<evidence type="ECO:0000259" key="1">
    <source>
        <dbReference type="PROSITE" id="PS50801"/>
    </source>
</evidence>
<dbReference type="STRING" id="391625.PPSIR1_02466"/>
<dbReference type="InterPro" id="IPR051932">
    <property type="entry name" value="Bact_StressResp_Reg"/>
</dbReference>
<comment type="caution">
    <text evidence="2">The sequence shown here is derived from an EMBL/GenBank/DDBJ whole genome shotgun (WGS) entry which is preliminary data.</text>
</comment>
<proteinExistence type="predicted"/>
<dbReference type="PROSITE" id="PS50801">
    <property type="entry name" value="STAS"/>
    <property type="match status" value="1"/>
</dbReference>
<gene>
    <name evidence="2" type="ORF">PPSIR1_02466</name>
</gene>
<dbReference type="SUPFAM" id="SSF55785">
    <property type="entry name" value="PYP-like sensor domain (PAS domain)"/>
    <property type="match status" value="1"/>
</dbReference>
<dbReference type="RefSeq" id="WP_006971506.1">
    <property type="nucleotide sequence ID" value="NZ_ABCS01000020.1"/>
</dbReference>
<protein>
    <recommendedName>
        <fullName evidence="1">STAS domain-containing protein</fullName>
    </recommendedName>
</protein>
<dbReference type="Pfam" id="PF08448">
    <property type="entry name" value="PAS_4"/>
    <property type="match status" value="1"/>
</dbReference>
<keyword evidence="3" id="KW-1185">Reference proteome</keyword>
<evidence type="ECO:0000313" key="3">
    <source>
        <dbReference type="Proteomes" id="UP000005801"/>
    </source>
</evidence>
<sequence length="381" mass="41406">MNPRVPIEFARCELGLSQSPTPAWVLDAASLTFRWANDAALEFWGADTREALFARDIITSAPKPVVERIRGQIARCREGERVSEEWIMYPNGQRRTILLDVRAILLDEGKLGMLLQAQPLAGVASEAVERNVAMHRHATVILGLASNTGALLAQNPAATATFGEREGWPAWFEDPAEAGRILEATLADEVQRNLLPVRTLGGERRWHLVVTQPMRDPVSADIGVLVEHLDVSAQVEAEALAETTQATLEIVERQRREILQLSAPLLEVGDATLAVPLIGRLDRERHELLMAKLLEHVSTRGVRRVLLDLTGIAEVDGEAGQRLVQLIAALGLLGARATLTGVRPALALELASTGAALEGVAFHRSLARGLAQRRGLDGRGS</sequence>
<dbReference type="InterPro" id="IPR035965">
    <property type="entry name" value="PAS-like_dom_sf"/>
</dbReference>
<dbReference type="OrthoDB" id="5507190at2"/>